<organism evidence="1 2">
    <name type="scientific">Ancylobacter defluvii</name>
    <dbReference type="NCBI Taxonomy" id="1282440"/>
    <lineage>
        <taxon>Bacteria</taxon>
        <taxon>Pseudomonadati</taxon>
        <taxon>Pseudomonadota</taxon>
        <taxon>Alphaproteobacteria</taxon>
        <taxon>Hyphomicrobiales</taxon>
        <taxon>Xanthobacteraceae</taxon>
        <taxon>Ancylobacter</taxon>
    </lineage>
</organism>
<proteinExistence type="predicted"/>
<dbReference type="Gene3D" id="3.40.50.880">
    <property type="match status" value="1"/>
</dbReference>
<dbReference type="AlphaFoldDB" id="A0A9W6K1Y2"/>
<gene>
    <name evidence="1" type="ORF">GCM10017653_35180</name>
</gene>
<protein>
    <submittedName>
        <fullName evidence="1">Uncharacterized protein</fullName>
    </submittedName>
</protein>
<accession>A0A9W6K1Y2</accession>
<evidence type="ECO:0000313" key="2">
    <source>
        <dbReference type="Proteomes" id="UP001143330"/>
    </source>
</evidence>
<reference evidence="1" key="1">
    <citation type="journal article" date="2014" name="Int. J. Syst. Evol. Microbiol.">
        <title>Complete genome sequence of Corynebacterium casei LMG S-19264T (=DSM 44701T), isolated from a smear-ripened cheese.</title>
        <authorList>
            <consortium name="US DOE Joint Genome Institute (JGI-PGF)"/>
            <person name="Walter F."/>
            <person name="Albersmeier A."/>
            <person name="Kalinowski J."/>
            <person name="Ruckert C."/>
        </authorList>
    </citation>
    <scope>NUCLEOTIDE SEQUENCE</scope>
    <source>
        <strain evidence="1">VKM B-2789</strain>
    </source>
</reference>
<dbReference type="SUPFAM" id="SSF52317">
    <property type="entry name" value="Class I glutamine amidotransferase-like"/>
    <property type="match status" value="1"/>
</dbReference>
<sequence>MAVRHVAFEDLGSLARILDARGRTLAYCEASTDQLSPASIREADLVIVLDGPIGVGYRRAFRFLAGEMLLIERRLARGLPTLGIGIGAQRMATAPDGRVQPGAARTTGWGEVALTAEGRRSALAPLGLPDAKVLHWHGDGRRRRAAAGLSA</sequence>
<dbReference type="InterPro" id="IPR029062">
    <property type="entry name" value="Class_I_gatase-like"/>
</dbReference>
<dbReference type="EMBL" id="BSFM01000015">
    <property type="protein sequence ID" value="GLK85448.1"/>
    <property type="molecule type" value="Genomic_DNA"/>
</dbReference>
<dbReference type="Proteomes" id="UP001143330">
    <property type="component" value="Unassembled WGS sequence"/>
</dbReference>
<evidence type="ECO:0000313" key="1">
    <source>
        <dbReference type="EMBL" id="GLK85448.1"/>
    </source>
</evidence>
<reference evidence="1" key="2">
    <citation type="submission" date="2023-01" db="EMBL/GenBank/DDBJ databases">
        <authorList>
            <person name="Sun Q."/>
            <person name="Evtushenko L."/>
        </authorList>
    </citation>
    <scope>NUCLEOTIDE SEQUENCE</scope>
    <source>
        <strain evidence="1">VKM B-2789</strain>
    </source>
</reference>
<comment type="caution">
    <text evidence="1">The sequence shown here is derived from an EMBL/GenBank/DDBJ whole genome shotgun (WGS) entry which is preliminary data.</text>
</comment>
<name>A0A9W6K1Y2_9HYPH</name>
<dbReference type="RefSeq" id="WP_213361684.1">
    <property type="nucleotide sequence ID" value="NZ_BSFM01000015.1"/>
</dbReference>
<keyword evidence="2" id="KW-1185">Reference proteome</keyword>